<evidence type="ECO:0000256" key="1">
    <source>
        <dbReference type="SAM" id="Phobius"/>
    </source>
</evidence>
<name>A0A6H5G4Q7_9HEMI</name>
<evidence type="ECO:0000313" key="3">
    <source>
        <dbReference type="Proteomes" id="UP000479000"/>
    </source>
</evidence>
<gene>
    <name evidence="2" type="ORF">NTEN_LOCUS3218</name>
</gene>
<keyword evidence="1" id="KW-1133">Transmembrane helix</keyword>
<accession>A0A6H5G4Q7</accession>
<organism evidence="2 3">
    <name type="scientific">Nesidiocoris tenuis</name>
    <dbReference type="NCBI Taxonomy" id="355587"/>
    <lineage>
        <taxon>Eukaryota</taxon>
        <taxon>Metazoa</taxon>
        <taxon>Ecdysozoa</taxon>
        <taxon>Arthropoda</taxon>
        <taxon>Hexapoda</taxon>
        <taxon>Insecta</taxon>
        <taxon>Pterygota</taxon>
        <taxon>Neoptera</taxon>
        <taxon>Paraneoptera</taxon>
        <taxon>Hemiptera</taxon>
        <taxon>Heteroptera</taxon>
        <taxon>Panheteroptera</taxon>
        <taxon>Cimicomorpha</taxon>
        <taxon>Miridae</taxon>
        <taxon>Dicyphina</taxon>
        <taxon>Nesidiocoris</taxon>
    </lineage>
</organism>
<feature type="transmembrane region" description="Helical" evidence="1">
    <location>
        <begin position="20"/>
        <end position="39"/>
    </location>
</feature>
<dbReference type="EMBL" id="CADCXU010005026">
    <property type="protein sequence ID" value="CAA9996797.1"/>
    <property type="molecule type" value="Genomic_DNA"/>
</dbReference>
<sequence>IYGRLRPRGSTPRSHRGKSIRIIPTLLLAIVIEACVVVVPGSRSFLLAWYSGTSTSSVLKKLHQWRKTGTDRSGS</sequence>
<keyword evidence="1" id="KW-0812">Transmembrane</keyword>
<feature type="non-terminal residue" evidence="2">
    <location>
        <position position="1"/>
    </location>
</feature>
<keyword evidence="1" id="KW-0472">Membrane</keyword>
<protein>
    <submittedName>
        <fullName evidence="2">Uncharacterized protein</fullName>
    </submittedName>
</protein>
<evidence type="ECO:0000313" key="2">
    <source>
        <dbReference type="EMBL" id="CAA9996797.1"/>
    </source>
</evidence>
<dbReference type="Proteomes" id="UP000479000">
    <property type="component" value="Unassembled WGS sequence"/>
</dbReference>
<dbReference type="AlphaFoldDB" id="A0A6H5G4Q7"/>
<keyword evidence="3" id="KW-1185">Reference proteome</keyword>
<reference evidence="2 3" key="1">
    <citation type="submission" date="2020-02" db="EMBL/GenBank/DDBJ databases">
        <authorList>
            <person name="Ferguson B K."/>
        </authorList>
    </citation>
    <scope>NUCLEOTIDE SEQUENCE [LARGE SCALE GENOMIC DNA]</scope>
</reference>
<proteinExistence type="predicted"/>